<dbReference type="SUPFAM" id="SSF53822">
    <property type="entry name" value="Periplasmic binding protein-like I"/>
    <property type="match status" value="1"/>
</dbReference>
<evidence type="ECO:0000256" key="1">
    <source>
        <dbReference type="ARBA" id="ARBA00010062"/>
    </source>
</evidence>
<dbReference type="PANTHER" id="PTHR47151:SF2">
    <property type="entry name" value="AMINO ACID BINDING PROTEIN"/>
    <property type="match status" value="1"/>
</dbReference>
<sequence length="369" mass="39539">MTDAPLKIGVGVPLGGMGETLGREMANAIQLAVDGANEAGGINGHRIEAVVLDDRGREEDGERVVKEFVRNSAAVAAIGHYNSNVTLQVAPLYAAAGLPLIGPIVSNPALTHSGWSNVYRFTNSDDATGLAIAQYMVRQLGKKTVVVIQTDTVYGRSMSKEFAAAFEAAGGSVLRRHTVQEGERNFADLVASLPREASAIFYGGTFEGAPLVKEMRTRQDDRLFATGDGCWDVGNFLEPAGAAAEQGEGVLVLSACPQLGEIAGSLEMADRYERRFGRIRNYAVNAFDAAATLIDAIRVASNNGDPTRDRVADALRGIHRQGIAYEQKISWDPNGDNRAAVTALHRIESGRFRQVAVVKKEGNQNEPED</sequence>
<dbReference type="Gene3D" id="3.40.50.2300">
    <property type="match status" value="2"/>
</dbReference>
<keyword evidence="5" id="KW-1185">Reference proteome</keyword>
<gene>
    <name evidence="4" type="ORF">O7A60_26655</name>
</gene>
<dbReference type="EMBL" id="JAPYKS010000026">
    <property type="protein sequence ID" value="MEI9412307.1"/>
    <property type="molecule type" value="Genomic_DNA"/>
</dbReference>
<dbReference type="RefSeq" id="WP_337108720.1">
    <property type="nucleotide sequence ID" value="NZ_JAPYKS010000026.1"/>
</dbReference>
<proteinExistence type="inferred from homology"/>
<organism evidence="4 5">
    <name type="scientific">Mesorhizobium salmacidum</name>
    <dbReference type="NCBI Taxonomy" id="3015171"/>
    <lineage>
        <taxon>Bacteria</taxon>
        <taxon>Pseudomonadati</taxon>
        <taxon>Pseudomonadota</taxon>
        <taxon>Alphaproteobacteria</taxon>
        <taxon>Hyphomicrobiales</taxon>
        <taxon>Phyllobacteriaceae</taxon>
        <taxon>Mesorhizobium</taxon>
    </lineage>
</organism>
<accession>A0ABU8L3S2</accession>
<evidence type="ECO:0000259" key="3">
    <source>
        <dbReference type="Pfam" id="PF13458"/>
    </source>
</evidence>
<keyword evidence="2" id="KW-0732">Signal</keyword>
<feature type="domain" description="Leucine-binding protein" evidence="3">
    <location>
        <begin position="5"/>
        <end position="332"/>
    </location>
</feature>
<protein>
    <submittedName>
        <fullName evidence="4">Branched-chain amino acid ABC transporter substrate-binding protein</fullName>
    </submittedName>
</protein>
<dbReference type="PANTHER" id="PTHR47151">
    <property type="entry name" value="LEU/ILE/VAL-BINDING ABC TRANSPORTER SUBUNIT"/>
    <property type="match status" value="1"/>
</dbReference>
<dbReference type="Pfam" id="PF13458">
    <property type="entry name" value="Peripla_BP_6"/>
    <property type="match status" value="1"/>
</dbReference>
<name>A0ABU8L3S2_9HYPH</name>
<dbReference type="Proteomes" id="UP001387293">
    <property type="component" value="Unassembled WGS sequence"/>
</dbReference>
<reference evidence="4 5" key="1">
    <citation type="submission" date="2022-12" db="EMBL/GenBank/DDBJ databases">
        <authorList>
            <person name="Muema E."/>
        </authorList>
    </citation>
    <scope>NUCLEOTIDE SEQUENCE [LARGE SCALE GENOMIC DNA]</scope>
    <source>
        <strain evidence="5">1326</strain>
    </source>
</reference>
<evidence type="ECO:0000313" key="4">
    <source>
        <dbReference type="EMBL" id="MEI9412307.1"/>
    </source>
</evidence>
<evidence type="ECO:0000256" key="2">
    <source>
        <dbReference type="ARBA" id="ARBA00022729"/>
    </source>
</evidence>
<dbReference type="CDD" id="cd06342">
    <property type="entry name" value="PBP1_ABC_LIVBP-like"/>
    <property type="match status" value="1"/>
</dbReference>
<dbReference type="InterPro" id="IPR028082">
    <property type="entry name" value="Peripla_BP_I"/>
</dbReference>
<comment type="caution">
    <text evidence="4">The sequence shown here is derived from an EMBL/GenBank/DDBJ whole genome shotgun (WGS) entry which is preliminary data.</text>
</comment>
<dbReference type="InterPro" id="IPR028081">
    <property type="entry name" value="Leu-bd"/>
</dbReference>
<comment type="similarity">
    <text evidence="1">Belongs to the leucine-binding protein family.</text>
</comment>
<evidence type="ECO:0000313" key="5">
    <source>
        <dbReference type="Proteomes" id="UP001387293"/>
    </source>
</evidence>